<evidence type="ECO:0000313" key="2">
    <source>
        <dbReference type="Proteomes" id="UP001057402"/>
    </source>
</evidence>
<gene>
    <name evidence="1" type="ORF">MLD38_035480</name>
</gene>
<reference evidence="2" key="1">
    <citation type="journal article" date="2023" name="Front. Plant Sci.">
        <title>Chromosomal-level genome assembly of Melastoma candidum provides insights into trichome evolution.</title>
        <authorList>
            <person name="Zhong Y."/>
            <person name="Wu W."/>
            <person name="Sun C."/>
            <person name="Zou P."/>
            <person name="Liu Y."/>
            <person name="Dai S."/>
            <person name="Zhou R."/>
        </authorList>
    </citation>
    <scope>NUCLEOTIDE SEQUENCE [LARGE SCALE GENOMIC DNA]</scope>
</reference>
<proteinExistence type="predicted"/>
<accession>A0ACB9LGX5</accession>
<organism evidence="1 2">
    <name type="scientific">Melastoma candidum</name>
    <dbReference type="NCBI Taxonomy" id="119954"/>
    <lineage>
        <taxon>Eukaryota</taxon>
        <taxon>Viridiplantae</taxon>
        <taxon>Streptophyta</taxon>
        <taxon>Embryophyta</taxon>
        <taxon>Tracheophyta</taxon>
        <taxon>Spermatophyta</taxon>
        <taxon>Magnoliopsida</taxon>
        <taxon>eudicotyledons</taxon>
        <taxon>Gunneridae</taxon>
        <taxon>Pentapetalae</taxon>
        <taxon>rosids</taxon>
        <taxon>malvids</taxon>
        <taxon>Myrtales</taxon>
        <taxon>Melastomataceae</taxon>
        <taxon>Melastomatoideae</taxon>
        <taxon>Melastomateae</taxon>
        <taxon>Melastoma</taxon>
    </lineage>
</organism>
<protein>
    <submittedName>
        <fullName evidence="1">Uncharacterized protein</fullName>
    </submittedName>
</protein>
<comment type="caution">
    <text evidence="1">The sequence shown here is derived from an EMBL/GenBank/DDBJ whole genome shotgun (WGS) entry which is preliminary data.</text>
</comment>
<dbReference type="EMBL" id="CM042890">
    <property type="protein sequence ID" value="KAI4310506.1"/>
    <property type="molecule type" value="Genomic_DNA"/>
</dbReference>
<keyword evidence="2" id="KW-1185">Reference proteome</keyword>
<evidence type="ECO:0000313" key="1">
    <source>
        <dbReference type="EMBL" id="KAI4310506.1"/>
    </source>
</evidence>
<name>A0ACB9LGX5_9MYRT</name>
<dbReference type="Proteomes" id="UP001057402">
    <property type="component" value="Chromosome 11"/>
</dbReference>
<sequence>MGLTLVSGQPPWGVQGEMVCEDGAGDGMENGCGMLEDVERPSLTMRKIGVLYGAISTSRRDDTEKGWAGVHDNWSFDPVKCGMPTG</sequence>